<dbReference type="PANTHER" id="PTHR43294:SF21">
    <property type="entry name" value="CATION TRANSPORTING ATPASE"/>
    <property type="match status" value="1"/>
</dbReference>
<dbReference type="EMBL" id="JAHZIK010003827">
    <property type="protein sequence ID" value="MBW7462337.1"/>
    <property type="molecule type" value="Genomic_DNA"/>
</dbReference>
<name>A0ABS7CMZ2_9BACL</name>
<evidence type="ECO:0000256" key="1">
    <source>
        <dbReference type="ARBA" id="ARBA00004651"/>
    </source>
</evidence>
<protein>
    <submittedName>
        <fullName evidence="5">ATPase</fullName>
    </submittedName>
</protein>
<proteinExistence type="inferred from homology"/>
<dbReference type="SUPFAM" id="SSF81653">
    <property type="entry name" value="Calcium ATPase, transduction domain A"/>
    <property type="match status" value="1"/>
</dbReference>
<dbReference type="Gene3D" id="2.70.150.10">
    <property type="entry name" value="Calcium-transporting ATPase, cytoplasmic transduction domain A"/>
    <property type="match status" value="1"/>
</dbReference>
<feature type="domain" description="P-type ATPase A" evidence="4">
    <location>
        <begin position="4"/>
        <end position="104"/>
    </location>
</feature>
<dbReference type="Proteomes" id="UP001519887">
    <property type="component" value="Unassembled WGS sequence"/>
</dbReference>
<comment type="similarity">
    <text evidence="2">Belongs to the cation transport ATPase (P-type) (TC 3.A.3) family. Type IIA subfamily.</text>
</comment>
<dbReference type="PANTHER" id="PTHR43294">
    <property type="entry name" value="SODIUM/POTASSIUM-TRANSPORTING ATPASE SUBUNIT ALPHA"/>
    <property type="match status" value="1"/>
</dbReference>
<dbReference type="InterPro" id="IPR050510">
    <property type="entry name" value="Cation_transp_ATPase_P-type"/>
</dbReference>
<evidence type="ECO:0000256" key="3">
    <source>
        <dbReference type="ARBA" id="ARBA00022475"/>
    </source>
</evidence>
<evidence type="ECO:0000256" key="2">
    <source>
        <dbReference type="ARBA" id="ARBA00005675"/>
    </source>
</evidence>
<feature type="non-terminal residue" evidence="5">
    <location>
        <position position="106"/>
    </location>
</feature>
<accession>A0ABS7CMZ2</accession>
<gene>
    <name evidence="5" type="ORF">K0U00_50625</name>
</gene>
<evidence type="ECO:0000259" key="4">
    <source>
        <dbReference type="Pfam" id="PF00122"/>
    </source>
</evidence>
<dbReference type="Pfam" id="PF00122">
    <property type="entry name" value="E1-E2_ATPase"/>
    <property type="match status" value="1"/>
</dbReference>
<keyword evidence="6" id="KW-1185">Reference proteome</keyword>
<keyword evidence="3" id="KW-0472">Membrane</keyword>
<organism evidence="5 6">
    <name type="scientific">Paenibacillus sepulcri</name>
    <dbReference type="NCBI Taxonomy" id="359917"/>
    <lineage>
        <taxon>Bacteria</taxon>
        <taxon>Bacillati</taxon>
        <taxon>Bacillota</taxon>
        <taxon>Bacilli</taxon>
        <taxon>Bacillales</taxon>
        <taxon>Paenibacillaceae</taxon>
        <taxon>Paenibacillus</taxon>
    </lineage>
</organism>
<reference evidence="5 6" key="1">
    <citation type="submission" date="2021-07" db="EMBL/GenBank/DDBJ databases">
        <title>Paenibacillus radiodurans sp. nov., isolated from the southeastern edge of Tengger Desert.</title>
        <authorList>
            <person name="Zhang G."/>
        </authorList>
    </citation>
    <scope>NUCLEOTIDE SEQUENCE [LARGE SCALE GENOMIC DNA]</scope>
    <source>
        <strain evidence="5 6">CCM 7311</strain>
    </source>
</reference>
<dbReference type="InterPro" id="IPR059000">
    <property type="entry name" value="ATPase_P-type_domA"/>
</dbReference>
<feature type="non-terminal residue" evidence="5">
    <location>
        <position position="1"/>
    </location>
</feature>
<keyword evidence="3" id="KW-1003">Cell membrane</keyword>
<comment type="subcellular location">
    <subcellularLocation>
        <location evidence="1">Cell membrane</location>
        <topology evidence="1">Multi-pass membrane protein</topology>
    </subcellularLocation>
</comment>
<evidence type="ECO:0000313" key="5">
    <source>
        <dbReference type="EMBL" id="MBW7462337.1"/>
    </source>
</evidence>
<dbReference type="InterPro" id="IPR008250">
    <property type="entry name" value="ATPase_P-typ_transduc_dom_A_sf"/>
</dbReference>
<evidence type="ECO:0000313" key="6">
    <source>
        <dbReference type="Proteomes" id="UP001519887"/>
    </source>
</evidence>
<sequence>STVIVLPASELVPGDIVLVESGDRIPADIRFIETNSCYAEESALTGESVPVGKHSLPINEADLPLGDQRNMGFMGTMVTRGTARGLVIRTGMDTEMGKIADLIQQT</sequence>
<comment type="caution">
    <text evidence="5">The sequence shown here is derived from an EMBL/GenBank/DDBJ whole genome shotgun (WGS) entry which is preliminary data.</text>
</comment>